<dbReference type="Gene3D" id="2.150.10.10">
    <property type="entry name" value="Serralysin-like metalloprotease, C-terminal"/>
    <property type="match status" value="3"/>
</dbReference>
<dbReference type="PROSITE" id="PS00330">
    <property type="entry name" value="HEMOLYSIN_CALCIUM"/>
    <property type="match status" value="4"/>
</dbReference>
<comment type="subcellular location">
    <subcellularLocation>
        <location evidence="2">Secreted</location>
    </subcellularLocation>
</comment>
<dbReference type="InterPro" id="IPR013858">
    <property type="entry name" value="Peptidase_M10B_C"/>
</dbReference>
<feature type="domain" description="Peptidase M10 serralysin C-terminal" evidence="6">
    <location>
        <begin position="313"/>
        <end position="467"/>
    </location>
</feature>
<evidence type="ECO:0000256" key="1">
    <source>
        <dbReference type="ARBA" id="ARBA00001913"/>
    </source>
</evidence>
<dbReference type="KEGG" id="hjo:AY555_10805"/>
<dbReference type="OrthoDB" id="7366341at2"/>
<dbReference type="GO" id="GO:0005509">
    <property type="term" value="F:calcium ion binding"/>
    <property type="evidence" value="ECO:0007669"/>
    <property type="project" value="InterPro"/>
</dbReference>
<evidence type="ECO:0000259" key="6">
    <source>
        <dbReference type="Pfam" id="PF08548"/>
    </source>
</evidence>
<keyword evidence="7" id="KW-0614">Plasmid</keyword>
<dbReference type="GO" id="GO:0005615">
    <property type="term" value="C:extracellular space"/>
    <property type="evidence" value="ECO:0007669"/>
    <property type="project" value="InterPro"/>
</dbReference>
<sequence length="478" mass="49640">MGDVITDFIRGVDTLDLSQIGGLAFSEDGRRAYAVWTQRDEHGNLQVLGDIDGQAETEEISLTLNGLSDLEARDVNLGLQIKNGSLGSKKDSLEPVVIALDPTTTVVNADGSNFDDRLSGDDRDNILRGMGGDDVLEGRGGWDTLYGHTGNDTLRGEGGQDTLHGGDGNDRLYGGDDNDTLNGHTGNDVLHGDGGADTLNGDGGNDVLNGGEGEDILDGGDGEDTADYADRSGPVSIILRDGRDSKALVSGRAEDTLRNIENITGGSAGDHLTGNKGANILKGGDGDDRLLGKGGDDILEGGYGKDVIDGGDGIDTVDYSWCPGSLEITLAGAKTATVLVDGEEEDTLRNIENIIGGFGDDILTGDDKANVLTGGEGNDTLTGGGGADRFVYTLDSFGDDVILDFDAAGGDRIDLGMKTTKGTGLTWNEGGPQAWAVWMEKGDDGVVLYADLDGNPATEDISITLRGVTDLDQSALIL</sequence>
<feature type="compositionally biased region" description="Acidic residues" evidence="5">
    <location>
        <begin position="212"/>
        <end position="227"/>
    </location>
</feature>
<dbReference type="AlphaFoldDB" id="A0A145VQS1"/>
<dbReference type="Proteomes" id="UP000076066">
    <property type="component" value="Plasmid unnamed 2"/>
</dbReference>
<proteinExistence type="predicted"/>
<name>A0A145VQS1_9PROT</name>
<evidence type="ECO:0000256" key="3">
    <source>
        <dbReference type="ARBA" id="ARBA00022525"/>
    </source>
</evidence>
<dbReference type="Pfam" id="PF08548">
    <property type="entry name" value="Peptidase_M10_C"/>
    <property type="match status" value="1"/>
</dbReference>
<dbReference type="EMBL" id="CP014527">
    <property type="protein sequence ID" value="AMW35852.1"/>
    <property type="molecule type" value="Genomic_DNA"/>
</dbReference>
<reference evidence="7 8" key="1">
    <citation type="submission" date="2016-02" db="EMBL/GenBank/DDBJ databases">
        <title>Complete Genome of H5569, the type strain of the newly described species Haematospirillium jordaniae.</title>
        <authorList>
            <person name="Nicholson A.C."/>
            <person name="Humrighouse B.W."/>
            <person name="Loparov V."/>
            <person name="McQuiston J.R."/>
        </authorList>
    </citation>
    <scope>NUCLEOTIDE SEQUENCE [LARGE SCALE GENOMIC DNA]</scope>
    <source>
        <strain evidence="7 8">H5569</strain>
        <plasmid evidence="8">Plasmid unnamed 2</plasmid>
    </source>
</reference>
<evidence type="ECO:0000313" key="8">
    <source>
        <dbReference type="Proteomes" id="UP000076066"/>
    </source>
</evidence>
<evidence type="ECO:0000313" key="7">
    <source>
        <dbReference type="EMBL" id="AMW35852.1"/>
    </source>
</evidence>
<keyword evidence="4" id="KW-0677">Repeat</keyword>
<dbReference type="RefSeq" id="WP_066137210.1">
    <property type="nucleotide sequence ID" value="NZ_JAAVSS010000021.1"/>
</dbReference>
<evidence type="ECO:0000256" key="2">
    <source>
        <dbReference type="ARBA" id="ARBA00004613"/>
    </source>
</evidence>
<comment type="cofactor">
    <cofactor evidence="1">
        <name>Ca(2+)</name>
        <dbReference type="ChEBI" id="CHEBI:29108"/>
    </cofactor>
</comment>
<dbReference type="InterPro" id="IPR018511">
    <property type="entry name" value="Hemolysin-typ_Ca-bd_CS"/>
</dbReference>
<gene>
    <name evidence="7" type="ORF">AY555_10805</name>
</gene>
<protein>
    <recommendedName>
        <fullName evidence="6">Peptidase M10 serralysin C-terminal domain-containing protein</fullName>
    </recommendedName>
</protein>
<keyword evidence="3" id="KW-0964">Secreted</keyword>
<dbReference type="PANTHER" id="PTHR38340:SF1">
    <property type="entry name" value="S-LAYER PROTEIN"/>
    <property type="match status" value="1"/>
</dbReference>
<dbReference type="PRINTS" id="PR00313">
    <property type="entry name" value="CABNDNGRPT"/>
</dbReference>
<evidence type="ECO:0000256" key="4">
    <source>
        <dbReference type="ARBA" id="ARBA00022737"/>
    </source>
</evidence>
<dbReference type="InterPro" id="IPR001343">
    <property type="entry name" value="Hemolysn_Ca-bd"/>
</dbReference>
<dbReference type="PANTHER" id="PTHR38340">
    <property type="entry name" value="S-LAYER PROTEIN"/>
    <property type="match status" value="1"/>
</dbReference>
<dbReference type="Pfam" id="PF00353">
    <property type="entry name" value="HemolysinCabind"/>
    <property type="match status" value="4"/>
</dbReference>
<geneLocation type="plasmid" evidence="7 8">
    <name>unnamed 2</name>
</geneLocation>
<feature type="region of interest" description="Disordered" evidence="5">
    <location>
        <begin position="151"/>
        <end position="230"/>
    </location>
</feature>
<evidence type="ECO:0000256" key="5">
    <source>
        <dbReference type="SAM" id="MobiDB-lite"/>
    </source>
</evidence>
<keyword evidence="8" id="KW-1185">Reference proteome</keyword>
<dbReference type="InterPro" id="IPR011049">
    <property type="entry name" value="Serralysin-like_metalloprot_C"/>
</dbReference>
<dbReference type="InterPro" id="IPR050557">
    <property type="entry name" value="RTX_toxin/Mannuronan_C5-epim"/>
</dbReference>
<organism evidence="7 8">
    <name type="scientific">Haematospirillum jordaniae</name>
    <dbReference type="NCBI Taxonomy" id="1549855"/>
    <lineage>
        <taxon>Bacteria</taxon>
        <taxon>Pseudomonadati</taxon>
        <taxon>Pseudomonadota</taxon>
        <taxon>Alphaproteobacteria</taxon>
        <taxon>Rhodospirillales</taxon>
        <taxon>Novispirillaceae</taxon>
        <taxon>Haematospirillum</taxon>
    </lineage>
</organism>
<dbReference type="SUPFAM" id="SSF51120">
    <property type="entry name" value="beta-Roll"/>
    <property type="match status" value="3"/>
</dbReference>
<accession>A0A145VQS1</accession>